<dbReference type="PANTHER" id="PTHR23423">
    <property type="entry name" value="ORGANIC SOLUTE TRANSPORTER-RELATED"/>
    <property type="match status" value="1"/>
</dbReference>
<evidence type="ECO:0000313" key="6">
    <source>
        <dbReference type="EMBL" id="KAF7933683.1"/>
    </source>
</evidence>
<dbReference type="Pfam" id="PF03619">
    <property type="entry name" value="Solute_trans_a"/>
    <property type="match status" value="1"/>
</dbReference>
<feature type="transmembrane region" description="Helical" evidence="5">
    <location>
        <begin position="96"/>
        <end position="114"/>
    </location>
</feature>
<name>A0ABQ7IU79_9HELO</name>
<keyword evidence="3 5" id="KW-1133">Transmembrane helix</keyword>
<evidence type="ECO:0000256" key="3">
    <source>
        <dbReference type="ARBA" id="ARBA00022989"/>
    </source>
</evidence>
<evidence type="ECO:0000256" key="1">
    <source>
        <dbReference type="ARBA" id="ARBA00004141"/>
    </source>
</evidence>
<keyword evidence="4 5" id="KW-0472">Membrane</keyword>
<accession>A0ABQ7IU79</accession>
<evidence type="ECO:0000256" key="2">
    <source>
        <dbReference type="ARBA" id="ARBA00022692"/>
    </source>
</evidence>
<reference evidence="6 7" key="1">
    <citation type="journal article" date="2020" name="Genome Biol. Evol.">
        <title>Comparative genomics of Sclerotiniaceae.</title>
        <authorList>
            <person name="Valero Jimenez C.A."/>
            <person name="Steentjes M."/>
            <person name="Scholten O.E."/>
            <person name="Van Kan J.A.L."/>
        </authorList>
    </citation>
    <scope>NUCLEOTIDE SEQUENCE [LARGE SCALE GENOMIC DNA]</scope>
    <source>
        <strain evidence="6 7">B1</strain>
    </source>
</reference>
<dbReference type="InterPro" id="IPR005178">
    <property type="entry name" value="Ostalpha/TMEM184C"/>
</dbReference>
<gene>
    <name evidence="6" type="ORF">EAE98_003392</name>
</gene>
<comment type="caution">
    <text evidence="6">The sequence shown here is derived from an EMBL/GenBank/DDBJ whole genome shotgun (WGS) entry which is preliminary data.</text>
</comment>
<comment type="subcellular location">
    <subcellularLocation>
        <location evidence="1">Membrane</location>
        <topology evidence="1">Multi-pass membrane protein</topology>
    </subcellularLocation>
</comment>
<dbReference type="EMBL" id="RCSX01000006">
    <property type="protein sequence ID" value="KAF7933683.1"/>
    <property type="molecule type" value="Genomic_DNA"/>
</dbReference>
<proteinExistence type="predicted"/>
<dbReference type="Proteomes" id="UP000783213">
    <property type="component" value="Unassembled WGS sequence"/>
</dbReference>
<sequence length="401" mass="45975">MAKCKSHPLDVPIVEKNISGNLQAHDILLIISIVCSIIACSLSFYLIWRHLSNYVHPKTQKLIIRILFMVPVYTICCIFSIQYYRENVYIGAIYEFYESIVIASFFLLLCRYLHIEMHSLRRVFALVQPKPWLYPVRLLRMKIWRKKTTYTEDGLKWFGIIWAAVFQFCVVKFLGALVKCITEAAGVYCEESSSIKHGRIWIQIIEIVSLVTAMFCLLQFYSQTKVVLAERNPLLKFVAIKLVVFLFYVQSFIFGRLTAEHGKLQPTDKLSYPSVSVGIPNTILCVEMAGVAALHLWAYPWQEYGGNMTRTSESPSSDNMMHFSCQQTSFPLPWWQALVHVLSFGDVLKGILEGFHGLRTSRRNAIMAHYVDAGIEGRASPYNTKDLSEALDLVHRGPDEH</sequence>
<feature type="transmembrane region" description="Helical" evidence="5">
    <location>
        <begin position="27"/>
        <end position="48"/>
    </location>
</feature>
<feature type="transmembrane region" description="Helical" evidence="5">
    <location>
        <begin position="155"/>
        <end position="178"/>
    </location>
</feature>
<evidence type="ECO:0008006" key="8">
    <source>
        <dbReference type="Google" id="ProtNLM"/>
    </source>
</evidence>
<dbReference type="GeneID" id="62230166"/>
<dbReference type="SMART" id="SM01417">
    <property type="entry name" value="Solute_trans_a"/>
    <property type="match status" value="1"/>
</dbReference>
<keyword evidence="7" id="KW-1185">Reference proteome</keyword>
<feature type="transmembrane region" description="Helical" evidence="5">
    <location>
        <begin position="62"/>
        <end position="84"/>
    </location>
</feature>
<feature type="transmembrane region" description="Helical" evidence="5">
    <location>
        <begin position="234"/>
        <end position="257"/>
    </location>
</feature>
<evidence type="ECO:0000256" key="4">
    <source>
        <dbReference type="ARBA" id="ARBA00023136"/>
    </source>
</evidence>
<protein>
    <recommendedName>
        <fullName evidence="8">DUF300 domain protein</fullName>
    </recommendedName>
</protein>
<evidence type="ECO:0000313" key="7">
    <source>
        <dbReference type="Proteomes" id="UP000783213"/>
    </source>
</evidence>
<evidence type="ECO:0000256" key="5">
    <source>
        <dbReference type="SAM" id="Phobius"/>
    </source>
</evidence>
<keyword evidence="2 5" id="KW-0812">Transmembrane</keyword>
<organism evidence="6 7">
    <name type="scientific">Botrytis deweyae</name>
    <dbReference type="NCBI Taxonomy" id="2478750"/>
    <lineage>
        <taxon>Eukaryota</taxon>
        <taxon>Fungi</taxon>
        <taxon>Dikarya</taxon>
        <taxon>Ascomycota</taxon>
        <taxon>Pezizomycotina</taxon>
        <taxon>Leotiomycetes</taxon>
        <taxon>Helotiales</taxon>
        <taxon>Sclerotiniaceae</taxon>
        <taxon>Botrytis</taxon>
    </lineage>
</organism>
<dbReference type="RefSeq" id="XP_038812476.1">
    <property type="nucleotide sequence ID" value="XM_038951012.1"/>
</dbReference>
<feature type="transmembrane region" description="Helical" evidence="5">
    <location>
        <begin position="277"/>
        <end position="299"/>
    </location>
</feature>
<feature type="transmembrane region" description="Helical" evidence="5">
    <location>
        <begin position="200"/>
        <end position="222"/>
    </location>
</feature>